<dbReference type="AlphaFoldDB" id="A0A4S8KRR8"/>
<dbReference type="EMBL" id="ML180183">
    <property type="protein sequence ID" value="THU78484.1"/>
    <property type="molecule type" value="Genomic_DNA"/>
</dbReference>
<name>A0A4S8KRR8_DENBC</name>
<dbReference type="InterPro" id="IPR011333">
    <property type="entry name" value="SKP1/BTB/POZ_sf"/>
</dbReference>
<proteinExistence type="predicted"/>
<accession>A0A4S8KRR8</accession>
<keyword evidence="2" id="KW-1185">Reference proteome</keyword>
<reference evidence="1 2" key="1">
    <citation type="journal article" date="2019" name="Nat. Ecol. Evol.">
        <title>Megaphylogeny resolves global patterns of mushroom evolution.</title>
        <authorList>
            <person name="Varga T."/>
            <person name="Krizsan K."/>
            <person name="Foldi C."/>
            <person name="Dima B."/>
            <person name="Sanchez-Garcia M."/>
            <person name="Sanchez-Ramirez S."/>
            <person name="Szollosi G.J."/>
            <person name="Szarkandi J.G."/>
            <person name="Papp V."/>
            <person name="Albert L."/>
            <person name="Andreopoulos W."/>
            <person name="Angelini C."/>
            <person name="Antonin V."/>
            <person name="Barry K.W."/>
            <person name="Bougher N.L."/>
            <person name="Buchanan P."/>
            <person name="Buyck B."/>
            <person name="Bense V."/>
            <person name="Catcheside P."/>
            <person name="Chovatia M."/>
            <person name="Cooper J."/>
            <person name="Damon W."/>
            <person name="Desjardin D."/>
            <person name="Finy P."/>
            <person name="Geml J."/>
            <person name="Haridas S."/>
            <person name="Hughes K."/>
            <person name="Justo A."/>
            <person name="Karasinski D."/>
            <person name="Kautmanova I."/>
            <person name="Kiss B."/>
            <person name="Kocsube S."/>
            <person name="Kotiranta H."/>
            <person name="LaButti K.M."/>
            <person name="Lechner B.E."/>
            <person name="Liimatainen K."/>
            <person name="Lipzen A."/>
            <person name="Lukacs Z."/>
            <person name="Mihaltcheva S."/>
            <person name="Morgado L.N."/>
            <person name="Niskanen T."/>
            <person name="Noordeloos M.E."/>
            <person name="Ohm R.A."/>
            <person name="Ortiz-Santana B."/>
            <person name="Ovrebo C."/>
            <person name="Racz N."/>
            <person name="Riley R."/>
            <person name="Savchenko A."/>
            <person name="Shiryaev A."/>
            <person name="Soop K."/>
            <person name="Spirin V."/>
            <person name="Szebenyi C."/>
            <person name="Tomsovsky M."/>
            <person name="Tulloss R.E."/>
            <person name="Uehling J."/>
            <person name="Grigoriev I.V."/>
            <person name="Vagvolgyi C."/>
            <person name="Papp T."/>
            <person name="Martin F.M."/>
            <person name="Miettinen O."/>
            <person name="Hibbett D.S."/>
            <person name="Nagy L.G."/>
        </authorList>
    </citation>
    <scope>NUCLEOTIDE SEQUENCE [LARGE SCALE GENOMIC DNA]</scope>
    <source>
        <strain evidence="1 2">CBS 962.96</strain>
    </source>
</reference>
<sequence>MVEIPQKSFIKDLHNSTQIYWDQADLADCTIVTHGLNFRAPPRFSSSNRSVSEPPLNSSYPSISFKVHSRHLIAKSALFRDFFAGLSTVDLLNTTASSGAIQLPRVLPDSTPFHFIISLPVPDPSSIHLLIDWIYSDKTEGIESALKERSVAWDALARNAEYLQLTSDMTLLLHKCWAAANEGLENDPGKNVCDEGSEQLRRGRSRKIKILIHNLGTGE</sequence>
<organism evidence="1 2">
    <name type="scientific">Dendrothele bispora (strain CBS 962.96)</name>
    <dbReference type="NCBI Taxonomy" id="1314807"/>
    <lineage>
        <taxon>Eukaryota</taxon>
        <taxon>Fungi</taxon>
        <taxon>Dikarya</taxon>
        <taxon>Basidiomycota</taxon>
        <taxon>Agaricomycotina</taxon>
        <taxon>Agaricomycetes</taxon>
        <taxon>Agaricomycetidae</taxon>
        <taxon>Agaricales</taxon>
        <taxon>Agaricales incertae sedis</taxon>
        <taxon>Dendrothele</taxon>
    </lineage>
</organism>
<evidence type="ECO:0008006" key="3">
    <source>
        <dbReference type="Google" id="ProtNLM"/>
    </source>
</evidence>
<evidence type="ECO:0000313" key="2">
    <source>
        <dbReference type="Proteomes" id="UP000297245"/>
    </source>
</evidence>
<dbReference type="Proteomes" id="UP000297245">
    <property type="component" value="Unassembled WGS sequence"/>
</dbReference>
<dbReference type="SUPFAM" id="SSF54695">
    <property type="entry name" value="POZ domain"/>
    <property type="match status" value="1"/>
</dbReference>
<dbReference type="OrthoDB" id="3366352at2759"/>
<gene>
    <name evidence="1" type="ORF">K435DRAFT_811511</name>
</gene>
<dbReference type="Gene3D" id="3.30.710.10">
    <property type="entry name" value="Potassium Channel Kv1.1, Chain A"/>
    <property type="match status" value="1"/>
</dbReference>
<evidence type="ECO:0000313" key="1">
    <source>
        <dbReference type="EMBL" id="THU78484.1"/>
    </source>
</evidence>
<protein>
    <recommendedName>
        <fullName evidence="3">BTB domain-containing protein</fullName>
    </recommendedName>
</protein>